<evidence type="ECO:0000313" key="3">
    <source>
        <dbReference type="Proteomes" id="UP000654345"/>
    </source>
</evidence>
<dbReference type="InterPro" id="IPR050445">
    <property type="entry name" value="Bact_polysacc_biosynth/exp"/>
</dbReference>
<keyword evidence="3" id="KW-1185">Reference proteome</keyword>
<proteinExistence type="predicted"/>
<keyword evidence="1" id="KW-0472">Membrane</keyword>
<sequence length="270" mass="28782">MELRAYWAVIRRRLWIIVALVVIAAAFAGYQYYKLSKTPGALKTYQSNVTVRIGLQADPNDKNANATDYLTAGETLADEIVTGPTLTSKDFVARVKQQLDQDYAHNGTPQGANQIDEGAIAGALTSTHAHSILSITATYQTPEGAKAIATAVGEVFTQQGSSFLDYEIRNGSSASDASIHPQVEAQLVSGASDPGLVSGPAGNKPLQLVALVLVSLLLGIALAFLMEYLDDRVRNKEELEDLLQLPIIGEIPAASAMEKGQSKPRQASVS</sequence>
<dbReference type="Proteomes" id="UP000654345">
    <property type="component" value="Unassembled WGS sequence"/>
</dbReference>
<accession>A0ABQ3UHX4</accession>
<organism evidence="2 3">
    <name type="scientific">Ktedonobacter robiniae</name>
    <dbReference type="NCBI Taxonomy" id="2778365"/>
    <lineage>
        <taxon>Bacteria</taxon>
        <taxon>Bacillati</taxon>
        <taxon>Chloroflexota</taxon>
        <taxon>Ktedonobacteria</taxon>
        <taxon>Ktedonobacterales</taxon>
        <taxon>Ktedonobacteraceae</taxon>
        <taxon>Ktedonobacter</taxon>
    </lineage>
</organism>
<comment type="caution">
    <text evidence="2">The sequence shown here is derived from an EMBL/GenBank/DDBJ whole genome shotgun (WGS) entry which is preliminary data.</text>
</comment>
<dbReference type="RefSeq" id="WP_201369224.1">
    <property type="nucleotide sequence ID" value="NZ_BNJG01000001.1"/>
</dbReference>
<keyword evidence="1" id="KW-1133">Transmembrane helix</keyword>
<keyword evidence="1" id="KW-0812">Transmembrane</keyword>
<protein>
    <recommendedName>
        <fullName evidence="4">Polysaccharide chain length determinant N-terminal domain-containing protein</fullName>
    </recommendedName>
</protein>
<evidence type="ECO:0008006" key="4">
    <source>
        <dbReference type="Google" id="ProtNLM"/>
    </source>
</evidence>
<dbReference type="PANTHER" id="PTHR32309">
    <property type="entry name" value="TYROSINE-PROTEIN KINASE"/>
    <property type="match status" value="1"/>
</dbReference>
<evidence type="ECO:0000256" key="1">
    <source>
        <dbReference type="SAM" id="Phobius"/>
    </source>
</evidence>
<feature type="transmembrane region" description="Helical" evidence="1">
    <location>
        <begin position="14"/>
        <end position="33"/>
    </location>
</feature>
<dbReference type="EMBL" id="BNJG01000001">
    <property type="protein sequence ID" value="GHO52303.1"/>
    <property type="molecule type" value="Genomic_DNA"/>
</dbReference>
<feature type="transmembrane region" description="Helical" evidence="1">
    <location>
        <begin position="206"/>
        <end position="226"/>
    </location>
</feature>
<dbReference type="PANTHER" id="PTHR32309:SF31">
    <property type="entry name" value="CAPSULAR EXOPOLYSACCHARIDE FAMILY"/>
    <property type="match status" value="1"/>
</dbReference>
<gene>
    <name evidence="2" type="ORF">KSB_07780</name>
</gene>
<evidence type="ECO:0000313" key="2">
    <source>
        <dbReference type="EMBL" id="GHO52303.1"/>
    </source>
</evidence>
<reference evidence="2 3" key="1">
    <citation type="journal article" date="2021" name="Int. J. Syst. Evol. Microbiol.">
        <title>Reticulibacter mediterranei gen. nov., sp. nov., within the new family Reticulibacteraceae fam. nov., and Ktedonospora formicarum gen. nov., sp. nov., Ktedonobacter robiniae sp. nov., Dictyobacter formicarum sp. nov. and Dictyobacter arantiisoli sp. nov., belonging to the class Ktedonobacteria.</title>
        <authorList>
            <person name="Yabe S."/>
            <person name="Zheng Y."/>
            <person name="Wang C.M."/>
            <person name="Sakai Y."/>
            <person name="Abe K."/>
            <person name="Yokota A."/>
            <person name="Donadio S."/>
            <person name="Cavaletti L."/>
            <person name="Monciardini P."/>
        </authorList>
    </citation>
    <scope>NUCLEOTIDE SEQUENCE [LARGE SCALE GENOMIC DNA]</scope>
    <source>
        <strain evidence="2 3">SOSP1-30</strain>
    </source>
</reference>
<name>A0ABQ3UHX4_9CHLR</name>